<evidence type="ECO:0000256" key="1">
    <source>
        <dbReference type="SAM" id="MobiDB-lite"/>
    </source>
</evidence>
<feature type="region of interest" description="Disordered" evidence="1">
    <location>
        <begin position="74"/>
        <end position="97"/>
    </location>
</feature>
<reference evidence="2" key="1">
    <citation type="submission" date="2021-03" db="EMBL/GenBank/DDBJ databases">
        <title>Acanthopleuribacteraceae sp. M133.</title>
        <authorList>
            <person name="Wang G."/>
        </authorList>
    </citation>
    <scope>NUCLEOTIDE SEQUENCE</scope>
    <source>
        <strain evidence="2">M133</strain>
    </source>
</reference>
<proteinExistence type="predicted"/>
<evidence type="ECO:0000313" key="3">
    <source>
        <dbReference type="Proteomes" id="UP000663929"/>
    </source>
</evidence>
<dbReference type="Proteomes" id="UP000663929">
    <property type="component" value="Chromosome"/>
</dbReference>
<gene>
    <name evidence="2" type="ORF">J3U87_22065</name>
</gene>
<protein>
    <submittedName>
        <fullName evidence="2">DUF4338 domain-containing protein</fullName>
    </submittedName>
</protein>
<accession>A0A8A4TGD9</accession>
<name>A0A8A4TGD9_SULCO</name>
<dbReference type="RefSeq" id="WP_237377931.1">
    <property type="nucleotide sequence ID" value="NZ_CP071793.1"/>
</dbReference>
<organism evidence="2 3">
    <name type="scientific">Sulfidibacter corallicola</name>
    <dbReference type="NCBI Taxonomy" id="2818388"/>
    <lineage>
        <taxon>Bacteria</taxon>
        <taxon>Pseudomonadati</taxon>
        <taxon>Acidobacteriota</taxon>
        <taxon>Holophagae</taxon>
        <taxon>Acanthopleuribacterales</taxon>
        <taxon>Acanthopleuribacteraceae</taxon>
        <taxon>Sulfidibacter</taxon>
    </lineage>
</organism>
<keyword evidence="3" id="KW-1185">Reference proteome</keyword>
<feature type="compositionally biased region" description="Basic residues" evidence="1">
    <location>
        <begin position="75"/>
        <end position="89"/>
    </location>
</feature>
<evidence type="ECO:0000313" key="2">
    <source>
        <dbReference type="EMBL" id="QTD48274.1"/>
    </source>
</evidence>
<sequence>METATPFRFCGNPVSPEELDLIKEMAEEFWGISRTELAETLCELLDWKRPSGRLKGVECRQFLEQLEAAGIIRLPKPRQGKPKGARAKAGRSDRGDAQTPIQCKLNELGGVVLRHVTTPKDRALWKELMDRYHYLGFKTPFGACLRYVIQTAEAEPRVLGCLQFSSPAWALEERDRWIGWTPESRKARLQRIVQNSRFLLLPWVEVKSLASHVLSLVTKQLPDDWEQAFHQRPLLLETFVDTQRFTGTCYRAANWRYLGMTKGRGRMDREGRRPEPVRAIWVCPLHRKCRALLRGDV</sequence>
<dbReference type="AlphaFoldDB" id="A0A8A4TGD9"/>
<dbReference type="EMBL" id="CP071793">
    <property type="protein sequence ID" value="QTD48274.1"/>
    <property type="molecule type" value="Genomic_DNA"/>
</dbReference>
<dbReference type="KEGG" id="scor:J3U87_22065"/>
<dbReference type="Pfam" id="PF14236">
    <property type="entry name" value="DruA"/>
    <property type="match status" value="1"/>
</dbReference>
<dbReference type="InterPro" id="IPR025639">
    <property type="entry name" value="DruA"/>
</dbReference>